<keyword evidence="10" id="KW-1185">Reference proteome</keyword>
<feature type="domain" description="Gram-positive cocci surface proteins LPxTG" evidence="8">
    <location>
        <begin position="61"/>
        <end position="100"/>
    </location>
</feature>
<dbReference type="EMBL" id="JAGTTN010000003">
    <property type="protein sequence ID" value="MCC2032631.1"/>
    <property type="molecule type" value="Genomic_DNA"/>
</dbReference>
<dbReference type="Proteomes" id="UP001139354">
    <property type="component" value="Unassembled WGS sequence"/>
</dbReference>
<proteinExistence type="predicted"/>
<keyword evidence="6" id="KW-1133">Transmembrane helix</keyword>
<evidence type="ECO:0000256" key="5">
    <source>
        <dbReference type="SAM" id="MobiDB-lite"/>
    </source>
</evidence>
<name>A0A9X1LVT4_9MICO</name>
<feature type="signal peptide" evidence="7">
    <location>
        <begin position="1"/>
        <end position="24"/>
    </location>
</feature>
<evidence type="ECO:0000256" key="2">
    <source>
        <dbReference type="ARBA" id="ARBA00022525"/>
    </source>
</evidence>
<keyword evidence="6" id="KW-0472">Membrane</keyword>
<evidence type="ECO:0000313" key="10">
    <source>
        <dbReference type="Proteomes" id="UP001139354"/>
    </source>
</evidence>
<feature type="compositionally biased region" description="Low complexity" evidence="5">
    <location>
        <begin position="54"/>
        <end position="64"/>
    </location>
</feature>
<sequence length="105" mass="10238">MLRRRIGAVALAAALLTPGGTAWAASDDDAAAPAGSMVIAVVVPDHEASPAPSPSASAPSDASPGGELPRTGFDAAGLWLSLLGGLAALVAGAGIITARRRTGQR</sequence>
<dbReference type="NCBIfam" id="TIGR01167">
    <property type="entry name" value="LPXTG_anchor"/>
    <property type="match status" value="1"/>
</dbReference>
<evidence type="ECO:0000313" key="9">
    <source>
        <dbReference type="EMBL" id="MCC2032631.1"/>
    </source>
</evidence>
<keyword evidence="3 7" id="KW-0732">Signal</keyword>
<evidence type="ECO:0000259" key="8">
    <source>
        <dbReference type="Pfam" id="PF00746"/>
    </source>
</evidence>
<evidence type="ECO:0000256" key="4">
    <source>
        <dbReference type="ARBA" id="ARBA00023088"/>
    </source>
</evidence>
<keyword evidence="1" id="KW-0134">Cell wall</keyword>
<evidence type="ECO:0000256" key="1">
    <source>
        <dbReference type="ARBA" id="ARBA00022512"/>
    </source>
</evidence>
<dbReference type="AlphaFoldDB" id="A0A9X1LVT4"/>
<keyword evidence="4" id="KW-0572">Peptidoglycan-anchor</keyword>
<keyword evidence="6" id="KW-0812">Transmembrane</keyword>
<reference evidence="9" key="1">
    <citation type="submission" date="2021-04" db="EMBL/GenBank/DDBJ databases">
        <title>Microbacterium tenobrionis sp. nov. and Microbacterium allomyrinae sp. nov., isolated from larvae of Tenobrio molitor and Allomyrina dichotoma, respectively.</title>
        <authorList>
            <person name="Lee S.D."/>
        </authorList>
    </citation>
    <scope>NUCLEOTIDE SEQUENCE</scope>
    <source>
        <strain evidence="9">BWT-G7</strain>
    </source>
</reference>
<feature type="region of interest" description="Disordered" evidence="5">
    <location>
        <begin position="47"/>
        <end position="69"/>
    </location>
</feature>
<keyword evidence="2" id="KW-0964">Secreted</keyword>
<feature type="chain" id="PRO_5040759665" evidence="7">
    <location>
        <begin position="25"/>
        <end position="105"/>
    </location>
</feature>
<organism evidence="9 10">
    <name type="scientific">Microbacterium allomyrinae</name>
    <dbReference type="NCBI Taxonomy" id="2830666"/>
    <lineage>
        <taxon>Bacteria</taxon>
        <taxon>Bacillati</taxon>
        <taxon>Actinomycetota</taxon>
        <taxon>Actinomycetes</taxon>
        <taxon>Micrococcales</taxon>
        <taxon>Microbacteriaceae</taxon>
        <taxon>Microbacterium</taxon>
    </lineage>
</organism>
<evidence type="ECO:0000256" key="3">
    <source>
        <dbReference type="ARBA" id="ARBA00022729"/>
    </source>
</evidence>
<accession>A0A9X1LVT4</accession>
<dbReference type="Pfam" id="PF00746">
    <property type="entry name" value="Gram_pos_anchor"/>
    <property type="match status" value="1"/>
</dbReference>
<gene>
    <name evidence="9" type="ORF">KEC57_10620</name>
</gene>
<protein>
    <submittedName>
        <fullName evidence="9">LPXTG cell wall anchor domain-containing protein</fullName>
    </submittedName>
</protein>
<evidence type="ECO:0000256" key="6">
    <source>
        <dbReference type="SAM" id="Phobius"/>
    </source>
</evidence>
<dbReference type="RefSeq" id="WP_229384600.1">
    <property type="nucleotide sequence ID" value="NZ_JAGTTN010000003.1"/>
</dbReference>
<feature type="transmembrane region" description="Helical" evidence="6">
    <location>
        <begin position="78"/>
        <end position="98"/>
    </location>
</feature>
<comment type="caution">
    <text evidence="9">The sequence shown here is derived from an EMBL/GenBank/DDBJ whole genome shotgun (WGS) entry which is preliminary data.</text>
</comment>
<dbReference type="InterPro" id="IPR019931">
    <property type="entry name" value="LPXTG_anchor"/>
</dbReference>
<evidence type="ECO:0000256" key="7">
    <source>
        <dbReference type="SAM" id="SignalP"/>
    </source>
</evidence>